<dbReference type="AlphaFoldDB" id="A0A0E3BAF8"/>
<reference evidence="1 2" key="1">
    <citation type="submission" date="2013-09" db="EMBL/GenBank/DDBJ databases">
        <title>High correlation between genotypes and phenotypes of environmental bacteria Comamonas testosteroni strains.</title>
        <authorList>
            <person name="Liu L."/>
            <person name="Zhu W."/>
            <person name="Xia X."/>
            <person name="Xu B."/>
            <person name="Luo M."/>
            <person name="Wang G."/>
        </authorList>
    </citation>
    <scope>NUCLEOTIDE SEQUENCE [LARGE SCALE GENOMIC DNA]</scope>
    <source>
        <strain evidence="1 2">JL14</strain>
    </source>
</reference>
<sequence length="86" mass="9040">MTEKLTAQAVFDKAFEPGREPRSDAYKQGVLTCLRVRIDGMELVKNPYPAGSAESDAYYAGVSEGRALSPVGSGPEGFDGPASSAI</sequence>
<organism evidence="1 2">
    <name type="scientific">Comamonas thiooxydans</name>
    <dbReference type="NCBI Taxonomy" id="363952"/>
    <lineage>
        <taxon>Bacteria</taxon>
        <taxon>Pseudomonadati</taxon>
        <taxon>Pseudomonadota</taxon>
        <taxon>Betaproteobacteria</taxon>
        <taxon>Burkholderiales</taxon>
        <taxon>Comamonadaceae</taxon>
        <taxon>Comamonas</taxon>
    </lineage>
</organism>
<name>A0A0E3BAF8_9BURK</name>
<protein>
    <submittedName>
        <fullName evidence="1">Uncharacterized protein</fullName>
    </submittedName>
</protein>
<dbReference type="RefSeq" id="WP_052088361.1">
    <property type="nucleotide sequence ID" value="NZ_AWTN01000106.1"/>
</dbReference>
<proteinExistence type="predicted"/>
<accession>A0A0E3BAF8</accession>
<evidence type="ECO:0000313" key="1">
    <source>
        <dbReference type="EMBL" id="KGG87687.1"/>
    </source>
</evidence>
<evidence type="ECO:0000313" key="2">
    <source>
        <dbReference type="Proteomes" id="UP000029567"/>
    </source>
</evidence>
<dbReference type="Proteomes" id="UP000029567">
    <property type="component" value="Unassembled WGS sequence"/>
</dbReference>
<dbReference type="EMBL" id="AWTN01000106">
    <property type="protein sequence ID" value="KGG87687.1"/>
    <property type="molecule type" value="Genomic_DNA"/>
</dbReference>
<gene>
    <name evidence="1" type="ORF">P245_19745</name>
</gene>
<comment type="caution">
    <text evidence="1">The sequence shown here is derived from an EMBL/GenBank/DDBJ whole genome shotgun (WGS) entry which is preliminary data.</text>
</comment>